<keyword evidence="2" id="KW-0418">Kinase</keyword>
<evidence type="ECO:0000313" key="3">
    <source>
        <dbReference type="Proteomes" id="UP000623467"/>
    </source>
</evidence>
<reference evidence="2" key="1">
    <citation type="submission" date="2020-05" db="EMBL/GenBank/DDBJ databases">
        <title>Mycena genomes resolve the evolution of fungal bioluminescence.</title>
        <authorList>
            <person name="Tsai I.J."/>
        </authorList>
    </citation>
    <scope>NUCLEOTIDE SEQUENCE</scope>
    <source>
        <strain evidence="2">160909Yilan</strain>
    </source>
</reference>
<dbReference type="Proteomes" id="UP000623467">
    <property type="component" value="Unassembled WGS sequence"/>
</dbReference>
<comment type="caution">
    <text evidence="2">The sequence shown here is derived from an EMBL/GenBank/DDBJ whole genome shotgun (WGS) entry which is preliminary data.</text>
</comment>
<keyword evidence="3" id="KW-1185">Reference proteome</keyword>
<dbReference type="GO" id="GO:0016301">
    <property type="term" value="F:kinase activity"/>
    <property type="evidence" value="ECO:0007669"/>
    <property type="project" value="UniProtKB-KW"/>
</dbReference>
<accession>A0A8H6XYK5</accession>
<proteinExistence type="predicted"/>
<organism evidence="2 3">
    <name type="scientific">Mycena sanguinolenta</name>
    <dbReference type="NCBI Taxonomy" id="230812"/>
    <lineage>
        <taxon>Eukaryota</taxon>
        <taxon>Fungi</taxon>
        <taxon>Dikarya</taxon>
        <taxon>Basidiomycota</taxon>
        <taxon>Agaricomycotina</taxon>
        <taxon>Agaricomycetes</taxon>
        <taxon>Agaricomycetidae</taxon>
        <taxon>Agaricales</taxon>
        <taxon>Marasmiineae</taxon>
        <taxon>Mycenaceae</taxon>
        <taxon>Mycena</taxon>
    </lineage>
</organism>
<dbReference type="AlphaFoldDB" id="A0A8H6XYK5"/>
<name>A0A8H6XYK5_9AGAR</name>
<protein>
    <submittedName>
        <fullName evidence="2">Serine/threonine-protein kinase TOR</fullName>
    </submittedName>
</protein>
<dbReference type="OrthoDB" id="3153429at2759"/>
<feature type="compositionally biased region" description="Polar residues" evidence="1">
    <location>
        <begin position="134"/>
        <end position="146"/>
    </location>
</feature>
<dbReference type="EMBL" id="JACAZH010000014">
    <property type="protein sequence ID" value="KAF7350703.1"/>
    <property type="molecule type" value="Genomic_DNA"/>
</dbReference>
<evidence type="ECO:0000256" key="1">
    <source>
        <dbReference type="SAM" id="MobiDB-lite"/>
    </source>
</evidence>
<gene>
    <name evidence="2" type="ORF">MSAN_01631200</name>
</gene>
<keyword evidence="2" id="KW-0808">Transferase</keyword>
<feature type="region of interest" description="Disordered" evidence="1">
    <location>
        <begin position="124"/>
        <end position="146"/>
    </location>
</feature>
<evidence type="ECO:0000313" key="2">
    <source>
        <dbReference type="EMBL" id="KAF7350703.1"/>
    </source>
</evidence>
<sequence length="146" mass="15974">MASTTPSDVLSSIFAGLKNNADIRLQSAVEVRRYVARTGNGADRSGARDGNSISRRLFEVVDSQDSTDDVEGLAIDRLIRIRPAHRSLSAWAWGHHDSPGCGLAFLETFMRHLKTRLRENASADGGIAHLRPPTHSSPRWASSRPS</sequence>